<organism evidence="1 2">
    <name type="scientific">Ruminococcus albus</name>
    <dbReference type="NCBI Taxonomy" id="1264"/>
    <lineage>
        <taxon>Bacteria</taxon>
        <taxon>Bacillati</taxon>
        <taxon>Bacillota</taxon>
        <taxon>Clostridia</taxon>
        <taxon>Eubacteriales</taxon>
        <taxon>Oscillospiraceae</taxon>
        <taxon>Ruminococcus</taxon>
    </lineage>
</organism>
<name>A0A1H7ISN8_RUMAL</name>
<accession>A0A1H7ISN8</accession>
<gene>
    <name evidence="1" type="ORF">SAMN05216469_10482</name>
</gene>
<evidence type="ECO:0000313" key="1">
    <source>
        <dbReference type="EMBL" id="SEK65479.1"/>
    </source>
</evidence>
<reference evidence="1 2" key="1">
    <citation type="submission" date="2016-10" db="EMBL/GenBank/DDBJ databases">
        <authorList>
            <person name="de Groot N.N."/>
        </authorList>
    </citation>
    <scope>NUCLEOTIDE SEQUENCE [LARGE SCALE GENOMIC DNA]</scope>
    <source>
        <strain evidence="1 2">KH2T6</strain>
    </source>
</reference>
<sequence>MLINILCLSGGRLAETESQKRLMVFLAEKNQSVVGIGTVGFNIVDIPWDRRSFHEDKAFMLRVIEGAKNKLGWETLGYSPNEEYAEKFLGTFRKLIERMTTDDIIDASLDEWLSEADENDPVKCGFPKCAVHDTYLSVHGCQVCTD</sequence>
<dbReference type="Proteomes" id="UP000186015">
    <property type="component" value="Unassembled WGS sequence"/>
</dbReference>
<evidence type="ECO:0000313" key="2">
    <source>
        <dbReference type="Proteomes" id="UP000186015"/>
    </source>
</evidence>
<dbReference type="AlphaFoldDB" id="A0A1H7ISN8"/>
<proteinExistence type="predicted"/>
<dbReference type="EMBL" id="FOAT01000004">
    <property type="protein sequence ID" value="SEK65479.1"/>
    <property type="molecule type" value="Genomic_DNA"/>
</dbReference>
<dbReference type="OrthoDB" id="2606712at2"/>
<protein>
    <submittedName>
        <fullName evidence="1">Uncharacterized protein</fullName>
    </submittedName>
</protein>
<dbReference type="RefSeq" id="WP_081350463.1">
    <property type="nucleotide sequence ID" value="NZ_FOAT01000004.1"/>
</dbReference>